<keyword evidence="3" id="KW-1185">Reference proteome</keyword>
<comment type="caution">
    <text evidence="2">The sequence shown here is derived from an EMBL/GenBank/DDBJ whole genome shotgun (WGS) entry which is preliminary data.</text>
</comment>
<evidence type="ECO:0000256" key="1">
    <source>
        <dbReference type="SAM" id="MobiDB-lite"/>
    </source>
</evidence>
<reference evidence="3" key="1">
    <citation type="submission" date="2017-11" db="EMBL/GenBank/DDBJ databases">
        <authorList>
            <person name="Kuznetsova I."/>
            <person name="Sazanova A."/>
            <person name="Chirak E."/>
            <person name="Safronova V."/>
            <person name="Willems A."/>
        </authorList>
    </citation>
    <scope>NUCLEOTIDE SEQUENCE [LARGE SCALE GENOMIC DNA]</scope>
    <source>
        <strain evidence="3">PEPV15</strain>
    </source>
</reference>
<evidence type="ECO:0000313" key="3">
    <source>
        <dbReference type="Proteomes" id="UP000241158"/>
    </source>
</evidence>
<dbReference type="Proteomes" id="UP000241158">
    <property type="component" value="Unassembled WGS sequence"/>
</dbReference>
<feature type="region of interest" description="Disordered" evidence="1">
    <location>
        <begin position="68"/>
        <end position="113"/>
    </location>
</feature>
<evidence type="ECO:0000313" key="2">
    <source>
        <dbReference type="EMBL" id="PSH57004.1"/>
    </source>
</evidence>
<sequence>MKKAVEVARTIKAAPAEVWKIMVLQSCLQALRSRPTGWRVEREALSGSRQDRSPRTARKLVFTHWSEFSGKKDPPENSHAVPYTLEGDDRSTPVTVTQFNHDGEISTKRLRRT</sequence>
<dbReference type="InterPro" id="IPR023393">
    <property type="entry name" value="START-like_dom_sf"/>
</dbReference>
<organism evidence="2 3">
    <name type="scientific">Phyllobacterium endophyticum</name>
    <dbReference type="NCBI Taxonomy" id="1149773"/>
    <lineage>
        <taxon>Bacteria</taxon>
        <taxon>Pseudomonadati</taxon>
        <taxon>Pseudomonadota</taxon>
        <taxon>Alphaproteobacteria</taxon>
        <taxon>Hyphomicrobiales</taxon>
        <taxon>Phyllobacteriaceae</taxon>
        <taxon>Phyllobacterium</taxon>
    </lineage>
</organism>
<proteinExistence type="predicted"/>
<name>A0A2P7ARZ8_9HYPH</name>
<dbReference type="EMBL" id="PGGN01000003">
    <property type="protein sequence ID" value="PSH57004.1"/>
    <property type="molecule type" value="Genomic_DNA"/>
</dbReference>
<protein>
    <submittedName>
        <fullName evidence="2">Uncharacterized protein</fullName>
    </submittedName>
</protein>
<dbReference type="AlphaFoldDB" id="A0A2P7ARZ8"/>
<accession>A0A2P7ARZ8</accession>
<gene>
    <name evidence="2" type="ORF">CU100_17115</name>
</gene>
<dbReference type="Gene3D" id="3.30.530.20">
    <property type="match status" value="1"/>
</dbReference>